<reference evidence="3" key="1">
    <citation type="submission" date="2025-08" db="UniProtKB">
        <authorList>
            <consortium name="RefSeq"/>
        </authorList>
    </citation>
    <scope>IDENTIFICATION</scope>
    <source>
        <tissue evidence="3">Whole organism</tissue>
    </source>
</reference>
<gene>
    <name evidence="3" type="primary">LOC108679340</name>
</gene>
<evidence type="ECO:0000313" key="2">
    <source>
        <dbReference type="Proteomes" id="UP000694843"/>
    </source>
</evidence>
<name>A0A8B7PCM8_HYAAZ</name>
<proteinExistence type="predicted"/>
<organism evidence="2 3">
    <name type="scientific">Hyalella azteca</name>
    <name type="common">Amphipod</name>
    <dbReference type="NCBI Taxonomy" id="294128"/>
    <lineage>
        <taxon>Eukaryota</taxon>
        <taxon>Metazoa</taxon>
        <taxon>Ecdysozoa</taxon>
        <taxon>Arthropoda</taxon>
        <taxon>Crustacea</taxon>
        <taxon>Multicrustacea</taxon>
        <taxon>Malacostraca</taxon>
        <taxon>Eumalacostraca</taxon>
        <taxon>Peracarida</taxon>
        <taxon>Amphipoda</taxon>
        <taxon>Senticaudata</taxon>
        <taxon>Talitrida</taxon>
        <taxon>Talitroidea</taxon>
        <taxon>Hyalellidae</taxon>
        <taxon>Hyalella</taxon>
    </lineage>
</organism>
<feature type="signal peptide" evidence="1">
    <location>
        <begin position="1"/>
        <end position="18"/>
    </location>
</feature>
<evidence type="ECO:0000256" key="1">
    <source>
        <dbReference type="SAM" id="SignalP"/>
    </source>
</evidence>
<dbReference type="AlphaFoldDB" id="A0A8B7PCM8"/>
<dbReference type="KEGG" id="hazt:108679340"/>
<dbReference type="GeneID" id="108679340"/>
<accession>A0A8B7PCM8</accession>
<keyword evidence="1" id="KW-0732">Signal</keyword>
<feature type="chain" id="PRO_5034040045" evidence="1">
    <location>
        <begin position="19"/>
        <end position="422"/>
    </location>
</feature>
<dbReference type="Proteomes" id="UP000694843">
    <property type="component" value="Unplaced"/>
</dbReference>
<sequence length="422" mass="47361">MWAVMMLSLALLGRMATSESFVRRTYIAPDAVFEARPLSQNKLEPFNLLSFDKNHRDYRPQEIITDVFPEDDSSIHCIPRIVTNTVTSTITNTMPFAAVTWLSTLVSTTSYSVHLDYTTITRTKTVDNEYSITHSVTDYTTSTSTEYKTQIIPADVFYETHTTTSTFIDLRHVTSTVTDTHYLKETDYVTISSTETSIAVSYVPLTTTQFYTPPPVTSYIKVTEENFVTRTIEVPAFTAVKTVKEVSTSTQVIERFLAAQTSTVVVTQKVPDYHYHSVTQYFTSTTTRIETNVILSTATSTSTKTVTYIQSSTDTHVRETTVTSSQDIQVTSQVFSYETQTISKIVPSFFSTTTTNYFTKTKTQTIEVLKFVTNTVPLVETVVSTVHAHLPAKTRIVTAEITIPCQSSTGYSYPEPGFSFDF</sequence>
<dbReference type="RefSeq" id="XP_018023432.1">
    <property type="nucleotide sequence ID" value="XM_018167943.2"/>
</dbReference>
<dbReference type="OrthoDB" id="10510891at2759"/>
<evidence type="ECO:0000313" key="3">
    <source>
        <dbReference type="RefSeq" id="XP_018023432.1"/>
    </source>
</evidence>
<protein>
    <submittedName>
        <fullName evidence="3">Cell wall protein DAN4 isoform X1</fullName>
    </submittedName>
</protein>
<keyword evidence="2" id="KW-1185">Reference proteome</keyword>